<proteinExistence type="predicted"/>
<evidence type="ECO:0000313" key="2">
    <source>
        <dbReference type="Proteomes" id="UP000297855"/>
    </source>
</evidence>
<reference evidence="1" key="1">
    <citation type="journal article" date="2019" name="PLoS Negl. Trop. Dis.">
        <title>Revisiting the worldwide diversity of Leptospira species in the environment.</title>
        <authorList>
            <person name="Vincent A.T."/>
            <person name="Schiettekatte O."/>
            <person name="Bourhy P."/>
            <person name="Veyrier F.J."/>
            <person name="Picardeau M."/>
        </authorList>
    </citation>
    <scope>NUCLEOTIDE SEQUENCE [LARGE SCALE GENOMIC DNA]</scope>
    <source>
        <strain evidence="1">SCS5</strain>
    </source>
</reference>
<dbReference type="EMBL" id="RQEV01000003">
    <property type="protein sequence ID" value="TGK21221.1"/>
    <property type="molecule type" value="Genomic_DNA"/>
</dbReference>
<name>A0A4R9GSW4_9LEPT</name>
<dbReference type="Proteomes" id="UP000297855">
    <property type="component" value="Unassembled WGS sequence"/>
</dbReference>
<keyword evidence="2" id="KW-1185">Reference proteome</keyword>
<accession>A0A4R9GSW4</accession>
<evidence type="ECO:0000313" key="1">
    <source>
        <dbReference type="EMBL" id="TGK21221.1"/>
    </source>
</evidence>
<comment type="caution">
    <text evidence="1">The sequence shown here is derived from an EMBL/GenBank/DDBJ whole genome shotgun (WGS) entry which is preliminary data.</text>
</comment>
<dbReference type="AlphaFoldDB" id="A0A4R9GSW4"/>
<protein>
    <submittedName>
        <fullName evidence="1">Uncharacterized protein</fullName>
    </submittedName>
</protein>
<dbReference type="OrthoDB" id="326789at2"/>
<dbReference type="RefSeq" id="WP_135812509.1">
    <property type="nucleotide sequence ID" value="NZ_RQEV01000003.1"/>
</dbReference>
<gene>
    <name evidence="1" type="ORF">EHO61_05080</name>
</gene>
<organism evidence="1 2">
    <name type="scientific">Leptospira fluminis</name>
    <dbReference type="NCBI Taxonomy" id="2484979"/>
    <lineage>
        <taxon>Bacteria</taxon>
        <taxon>Pseudomonadati</taxon>
        <taxon>Spirochaetota</taxon>
        <taxon>Spirochaetia</taxon>
        <taxon>Leptospirales</taxon>
        <taxon>Leptospiraceae</taxon>
        <taxon>Leptospira</taxon>
    </lineage>
</organism>
<sequence length="199" mass="22777">MNLRFNYKGIFLVALLLAEFSAVISCITAGGRRALVRRSPEPYPTGLGIPPENEVRLNGFNFRDPSIHYGASSTMLKTGGFDGWIRSTVSLPFKDMFHTSLEGWDWSEHRIVRFEGESKGCQTGIRLVLPLKQGSRESFVPVNFVFGPTSFYEELRQKMHESSIEALFDSRLDIENTAYIFGIFRRKCIRFRSYGIQKF</sequence>